<evidence type="ECO:0000313" key="1">
    <source>
        <dbReference type="EMBL" id="KAI6092938.1"/>
    </source>
</evidence>
<reference evidence="1 2" key="1">
    <citation type="journal article" date="2022" name="New Phytol.">
        <title>Ecological generalism drives hyperdiversity of secondary metabolite gene clusters in xylarialean endophytes.</title>
        <authorList>
            <person name="Franco M.E.E."/>
            <person name="Wisecaver J.H."/>
            <person name="Arnold A.E."/>
            <person name="Ju Y.M."/>
            <person name="Slot J.C."/>
            <person name="Ahrendt S."/>
            <person name="Moore L.P."/>
            <person name="Eastman K.E."/>
            <person name="Scott K."/>
            <person name="Konkel Z."/>
            <person name="Mondo S.J."/>
            <person name="Kuo A."/>
            <person name="Hayes R.D."/>
            <person name="Haridas S."/>
            <person name="Andreopoulos B."/>
            <person name="Riley R."/>
            <person name="LaButti K."/>
            <person name="Pangilinan J."/>
            <person name="Lipzen A."/>
            <person name="Amirebrahimi M."/>
            <person name="Yan J."/>
            <person name="Adam C."/>
            <person name="Keymanesh K."/>
            <person name="Ng V."/>
            <person name="Louie K."/>
            <person name="Northen T."/>
            <person name="Drula E."/>
            <person name="Henrissat B."/>
            <person name="Hsieh H.M."/>
            <person name="Youens-Clark K."/>
            <person name="Lutzoni F."/>
            <person name="Miadlikowska J."/>
            <person name="Eastwood D.C."/>
            <person name="Hamelin R.C."/>
            <person name="Grigoriev I.V."/>
            <person name="U'Ren J.M."/>
        </authorList>
    </citation>
    <scope>NUCLEOTIDE SEQUENCE [LARGE SCALE GENOMIC DNA]</scope>
    <source>
        <strain evidence="1 2">ER1909</strain>
    </source>
</reference>
<evidence type="ECO:0000313" key="2">
    <source>
        <dbReference type="Proteomes" id="UP001497680"/>
    </source>
</evidence>
<gene>
    <name evidence="1" type="ORF">F4821DRAFT_277967</name>
</gene>
<comment type="caution">
    <text evidence="1">The sequence shown here is derived from an EMBL/GenBank/DDBJ whole genome shotgun (WGS) entry which is preliminary data.</text>
</comment>
<name>A0ACC0DJC9_9PEZI</name>
<dbReference type="EMBL" id="MU394282">
    <property type="protein sequence ID" value="KAI6092938.1"/>
    <property type="molecule type" value="Genomic_DNA"/>
</dbReference>
<protein>
    <submittedName>
        <fullName evidence="1">Uncharacterized protein</fullName>
    </submittedName>
</protein>
<dbReference type="Proteomes" id="UP001497680">
    <property type="component" value="Unassembled WGS sequence"/>
</dbReference>
<keyword evidence="2" id="KW-1185">Reference proteome</keyword>
<sequence length="243" mass="27777">MAAPHAWAAPWPFSAYAPTYETGHNFAEISHSQFNRMLSMLQKLCELGGSPMSGARLIKDTELYEGLNAFNLNALGNDNGCWAFISPYVLKVPTAPYDDIDWATWEHDNRVNSYHGTPLLSDLNQNWIPVTANPFRQGNQPRYRFIIWMHKHSGTETNDFSRANAQSVYSCTVYDRENQRATWYDCWHDDQAQRLTDITNFWLNINLLGWPAPIINALSVYPFEQIKGLCLVGLGEMQLPEIT</sequence>
<organism evidence="1 2">
    <name type="scientific">Hypoxylon rubiginosum</name>
    <dbReference type="NCBI Taxonomy" id="110542"/>
    <lineage>
        <taxon>Eukaryota</taxon>
        <taxon>Fungi</taxon>
        <taxon>Dikarya</taxon>
        <taxon>Ascomycota</taxon>
        <taxon>Pezizomycotina</taxon>
        <taxon>Sordariomycetes</taxon>
        <taxon>Xylariomycetidae</taxon>
        <taxon>Xylariales</taxon>
        <taxon>Hypoxylaceae</taxon>
        <taxon>Hypoxylon</taxon>
    </lineage>
</organism>
<proteinExistence type="predicted"/>
<accession>A0ACC0DJC9</accession>